<keyword evidence="2" id="KW-1185">Reference proteome</keyword>
<proteinExistence type="predicted"/>
<protein>
    <submittedName>
        <fullName evidence="1">Uncharacterized protein</fullName>
    </submittedName>
</protein>
<comment type="caution">
    <text evidence="1">The sequence shown here is derived from an EMBL/GenBank/DDBJ whole genome shotgun (WGS) entry which is preliminary data.</text>
</comment>
<evidence type="ECO:0000313" key="1">
    <source>
        <dbReference type="EMBL" id="KAG5650063.1"/>
    </source>
</evidence>
<gene>
    <name evidence="1" type="ORF">H0H81_000898</name>
</gene>
<reference evidence="1" key="1">
    <citation type="submission" date="2021-02" db="EMBL/GenBank/DDBJ databases">
        <authorList>
            <person name="Nieuwenhuis M."/>
            <person name="Van De Peppel L.J.J."/>
        </authorList>
    </citation>
    <scope>NUCLEOTIDE SEQUENCE</scope>
    <source>
        <strain evidence="1">D49</strain>
    </source>
</reference>
<sequence>MGGFRGSRCLPMASTIRRNICWTCPKPQQKNSDSQGLAVRGSTLLSFTRVNTFSITLYDTTASPEAVGPFFQTLWTLGSRLQKLSVDVTPAQMPLILNHAAAAELPLLTNLEIRVSLSLLPVSSCTSRTVIQQTLLPFTQALRPTLTSLTIMTSQQISLARFFAGIGYLPHLRALNISIFMDEYDFYERPSLNAFLNAHGSCIQDLTIASVPAPSVYLTARNTYSGWLQRDFATLRLPAVRSLSVGLCTETSGLEEDLDWYMACAVNLGRLEKLESLIIPDAVFEYNLEKILSSLPLNGKGMRRLSLKVRSITLELLDILAARVPDLEELSLVSLWGMLNVSGCPLANQIVD</sequence>
<accession>A0A9P7GHC9</accession>
<dbReference type="InterPro" id="IPR032675">
    <property type="entry name" value="LRR_dom_sf"/>
</dbReference>
<dbReference type="Gene3D" id="3.80.10.10">
    <property type="entry name" value="Ribonuclease Inhibitor"/>
    <property type="match status" value="1"/>
</dbReference>
<reference evidence="1" key="2">
    <citation type="submission" date="2021-10" db="EMBL/GenBank/DDBJ databases">
        <title>Phylogenomics reveals ancestral predisposition of the termite-cultivated fungus Termitomyces towards a domesticated lifestyle.</title>
        <authorList>
            <person name="Auxier B."/>
            <person name="Grum-Grzhimaylo A."/>
            <person name="Cardenas M.E."/>
            <person name="Lodge J.D."/>
            <person name="Laessoe T."/>
            <person name="Pedersen O."/>
            <person name="Smith M.E."/>
            <person name="Kuyper T.W."/>
            <person name="Franco-Molano E.A."/>
            <person name="Baroni T.J."/>
            <person name="Aanen D.K."/>
        </authorList>
    </citation>
    <scope>NUCLEOTIDE SEQUENCE</scope>
    <source>
        <strain evidence="1">D49</strain>
    </source>
</reference>
<dbReference type="OrthoDB" id="2915292at2759"/>
<organism evidence="1 2">
    <name type="scientific">Sphagnurus paluster</name>
    <dbReference type="NCBI Taxonomy" id="117069"/>
    <lineage>
        <taxon>Eukaryota</taxon>
        <taxon>Fungi</taxon>
        <taxon>Dikarya</taxon>
        <taxon>Basidiomycota</taxon>
        <taxon>Agaricomycotina</taxon>
        <taxon>Agaricomycetes</taxon>
        <taxon>Agaricomycetidae</taxon>
        <taxon>Agaricales</taxon>
        <taxon>Tricholomatineae</taxon>
        <taxon>Lyophyllaceae</taxon>
        <taxon>Sphagnurus</taxon>
    </lineage>
</organism>
<name>A0A9P7GHC9_9AGAR</name>
<dbReference type="Proteomes" id="UP000717328">
    <property type="component" value="Unassembled WGS sequence"/>
</dbReference>
<evidence type="ECO:0000313" key="2">
    <source>
        <dbReference type="Proteomes" id="UP000717328"/>
    </source>
</evidence>
<dbReference type="EMBL" id="JABCKI010000573">
    <property type="protein sequence ID" value="KAG5650063.1"/>
    <property type="molecule type" value="Genomic_DNA"/>
</dbReference>
<dbReference type="AlphaFoldDB" id="A0A9P7GHC9"/>